<keyword evidence="2" id="KW-0560">Oxidoreductase</keyword>
<evidence type="ECO:0000256" key="2">
    <source>
        <dbReference type="ARBA" id="ARBA00023002"/>
    </source>
</evidence>
<dbReference type="EMBL" id="JADIMQ010000095">
    <property type="protein sequence ID" value="MBO8448962.1"/>
    <property type="molecule type" value="Genomic_DNA"/>
</dbReference>
<proteinExistence type="inferred from homology"/>
<dbReference type="AlphaFoldDB" id="A0A9D9EJE8"/>
<dbReference type="Proteomes" id="UP000810252">
    <property type="component" value="Unassembled WGS sequence"/>
</dbReference>
<dbReference type="PANTHER" id="PTHR43673">
    <property type="entry name" value="NAD(P)H NITROREDUCTASE YDGI-RELATED"/>
    <property type="match status" value="1"/>
</dbReference>
<evidence type="ECO:0000259" key="3">
    <source>
        <dbReference type="Pfam" id="PF00881"/>
    </source>
</evidence>
<comment type="caution">
    <text evidence="4">The sequence shown here is derived from an EMBL/GenBank/DDBJ whole genome shotgun (WGS) entry which is preliminary data.</text>
</comment>
<protein>
    <submittedName>
        <fullName evidence="4">Nitroreductase family protein</fullName>
    </submittedName>
</protein>
<reference evidence="4" key="2">
    <citation type="journal article" date="2021" name="PeerJ">
        <title>Extensive microbial diversity within the chicken gut microbiome revealed by metagenomics and culture.</title>
        <authorList>
            <person name="Gilroy R."/>
            <person name="Ravi A."/>
            <person name="Getino M."/>
            <person name="Pursley I."/>
            <person name="Horton D.L."/>
            <person name="Alikhan N.F."/>
            <person name="Baker D."/>
            <person name="Gharbi K."/>
            <person name="Hall N."/>
            <person name="Watson M."/>
            <person name="Adriaenssens E.M."/>
            <person name="Foster-Nyarko E."/>
            <person name="Jarju S."/>
            <person name="Secka A."/>
            <person name="Antonio M."/>
            <person name="Oren A."/>
            <person name="Chaudhuri R.R."/>
            <person name="La Ragione R."/>
            <person name="Hildebrand F."/>
            <person name="Pallen M.J."/>
        </authorList>
    </citation>
    <scope>NUCLEOTIDE SEQUENCE</scope>
    <source>
        <strain evidence="4">20514</strain>
    </source>
</reference>
<accession>A0A9D9EJE8</accession>
<sequence length="159" mass="17225">MDFFEVIARRHSVRKFDSEPVAQELIDRMIAAAETAPSSKNCRSSAFMIVEDKDTIAAISEMRDRGSAFVKDAPLAIVVLGDETRTDLWVDNCSISATILQLAATALGLGSCWVHVHGRPRLASDPSAGNAEDYLRELPGVKDGMRILCVIAAGHPAEE</sequence>
<dbReference type="InterPro" id="IPR000415">
    <property type="entry name" value="Nitroreductase-like"/>
</dbReference>
<evidence type="ECO:0000313" key="5">
    <source>
        <dbReference type="Proteomes" id="UP000810252"/>
    </source>
</evidence>
<dbReference type="Pfam" id="PF00881">
    <property type="entry name" value="Nitroreductase"/>
    <property type="match status" value="2"/>
</dbReference>
<evidence type="ECO:0000313" key="4">
    <source>
        <dbReference type="EMBL" id="MBO8448962.1"/>
    </source>
</evidence>
<dbReference type="Gene3D" id="3.40.109.10">
    <property type="entry name" value="NADH Oxidase"/>
    <property type="match status" value="1"/>
</dbReference>
<feature type="domain" description="Nitroreductase" evidence="3">
    <location>
        <begin position="64"/>
        <end position="155"/>
    </location>
</feature>
<organism evidence="4 5">
    <name type="scientific">Candidatus Cryptobacteroides merdigallinarum</name>
    <dbReference type="NCBI Taxonomy" id="2840770"/>
    <lineage>
        <taxon>Bacteria</taxon>
        <taxon>Pseudomonadati</taxon>
        <taxon>Bacteroidota</taxon>
        <taxon>Bacteroidia</taxon>
        <taxon>Bacteroidales</taxon>
        <taxon>Candidatus Cryptobacteroides</taxon>
    </lineage>
</organism>
<dbReference type="InterPro" id="IPR029479">
    <property type="entry name" value="Nitroreductase"/>
</dbReference>
<dbReference type="GO" id="GO:0016491">
    <property type="term" value="F:oxidoreductase activity"/>
    <property type="evidence" value="ECO:0007669"/>
    <property type="project" value="UniProtKB-KW"/>
</dbReference>
<evidence type="ECO:0000256" key="1">
    <source>
        <dbReference type="ARBA" id="ARBA00007118"/>
    </source>
</evidence>
<feature type="domain" description="Nitroreductase" evidence="3">
    <location>
        <begin position="7"/>
        <end position="61"/>
    </location>
</feature>
<dbReference type="PANTHER" id="PTHR43673:SF10">
    <property type="entry name" value="NADH DEHYDROGENASE_NAD(P)H NITROREDUCTASE XCC3605-RELATED"/>
    <property type="match status" value="1"/>
</dbReference>
<reference evidence="4" key="1">
    <citation type="submission" date="2020-10" db="EMBL/GenBank/DDBJ databases">
        <authorList>
            <person name="Gilroy R."/>
        </authorList>
    </citation>
    <scope>NUCLEOTIDE SEQUENCE</scope>
    <source>
        <strain evidence="4">20514</strain>
    </source>
</reference>
<dbReference type="SUPFAM" id="SSF55469">
    <property type="entry name" value="FMN-dependent nitroreductase-like"/>
    <property type="match status" value="1"/>
</dbReference>
<gene>
    <name evidence="4" type="ORF">IAC29_06805</name>
</gene>
<comment type="similarity">
    <text evidence="1">Belongs to the nitroreductase family.</text>
</comment>
<dbReference type="CDD" id="cd02151">
    <property type="entry name" value="nitroreductase"/>
    <property type="match status" value="1"/>
</dbReference>
<name>A0A9D9EJE8_9BACT</name>